<evidence type="ECO:0000256" key="1">
    <source>
        <dbReference type="ARBA" id="ARBA00005218"/>
    </source>
</evidence>
<dbReference type="InterPro" id="IPR013746">
    <property type="entry name" value="HMG_CoA_synt_C_dom"/>
</dbReference>
<feature type="binding site" evidence="9">
    <location>
        <position position="248"/>
    </location>
    <ligand>
        <name>CoA</name>
        <dbReference type="ChEBI" id="CHEBI:57287"/>
    </ligand>
</feature>
<organism evidence="13 14">
    <name type="scientific">Bugula neritina</name>
    <name type="common">Brown bryozoan</name>
    <name type="synonym">Sertularia neritina</name>
    <dbReference type="NCBI Taxonomy" id="10212"/>
    <lineage>
        <taxon>Eukaryota</taxon>
        <taxon>Metazoa</taxon>
        <taxon>Spiralia</taxon>
        <taxon>Lophotrochozoa</taxon>
        <taxon>Bryozoa</taxon>
        <taxon>Gymnolaemata</taxon>
        <taxon>Cheilostomatida</taxon>
        <taxon>Flustrina</taxon>
        <taxon>Buguloidea</taxon>
        <taxon>Bugulidae</taxon>
        <taxon>Bugula</taxon>
    </lineage>
</organism>
<sequence length="499" mass="55010">MKDSSALFGVLDVQSVLYSFSKDKHPSIEIKMPGANINSWPENVGIVAMEIYFPSQYVDQTELEKFDGIPAGKYTIGLGQDKMGFCSDREDVHSLCLTVVQNLMQRNNIKPSDIGRLEVGTETIIDKSKSVKSVLMQLFQEEDNTDMEGIDTTNACYGGTNALFNSVNWVESSSWNGKYALVVCGDIAVYATGPARCTGGAGAIAMLVGPNAAAILDRGVRASHMEHVYDFYKPDLSSEYPVVDGALSIKCYLKALDKCYQRYKTKALSTYHQGSSFTMADVDSFCFHTPFCKLVQKSVARLMFNDFIASPDNPKYAEVSAFRDVNPEESYSNKDLEKAFVKASAEVFAKKTQPSLKIANQVGNMYTPSVYGSLCSYISSNDVASLANKRAVLFSYGSGLASSMYSVRFSEDTTPGSPLTKLVASLADLNTRLESRRKVEPSLFSDAMKLREDTHHQAPYTPVGDLSSLFPGTWYLASVDEKHRRKYEVAGYTNGHQKC</sequence>
<dbReference type="GO" id="GO:0010142">
    <property type="term" value="P:farnesyl diphosphate biosynthetic process, mevalonate pathway"/>
    <property type="evidence" value="ECO:0007669"/>
    <property type="project" value="InterPro"/>
</dbReference>
<evidence type="ECO:0000256" key="3">
    <source>
        <dbReference type="ARBA" id="ARBA00012978"/>
    </source>
</evidence>
<evidence type="ECO:0000259" key="11">
    <source>
        <dbReference type="Pfam" id="PF01154"/>
    </source>
</evidence>
<dbReference type="Proteomes" id="UP000593567">
    <property type="component" value="Unassembled WGS sequence"/>
</dbReference>
<protein>
    <recommendedName>
        <fullName evidence="3 10">Hydroxymethylglutaryl-CoA synthase</fullName>
        <shortName evidence="10">HMG-CoA synthase</shortName>
        <ecNumber evidence="3 10">2.3.3.10</ecNumber>
    </recommendedName>
    <alternativeName>
        <fullName evidence="10">3-hydroxy-3-methylglutaryl coenzyme A synthase</fullName>
    </alternativeName>
</protein>
<dbReference type="Pfam" id="PF08540">
    <property type="entry name" value="HMG_CoA_synt_C"/>
    <property type="match status" value="1"/>
</dbReference>
<dbReference type="Gene3D" id="3.40.47.10">
    <property type="match status" value="1"/>
</dbReference>
<dbReference type="OrthoDB" id="1269963at2759"/>
<dbReference type="PANTHER" id="PTHR43323:SF2">
    <property type="entry name" value="HYDROXYMETHYLGLUTARYL-COA SYNTHASE"/>
    <property type="match status" value="1"/>
</dbReference>
<comment type="catalytic activity">
    <reaction evidence="7">
        <text>acetoacetyl-CoA + acetyl-CoA + H2O = (3S)-3-hydroxy-3-methylglutaryl-CoA + CoA + H(+)</text>
        <dbReference type="Rhea" id="RHEA:10188"/>
        <dbReference type="ChEBI" id="CHEBI:15377"/>
        <dbReference type="ChEBI" id="CHEBI:15378"/>
        <dbReference type="ChEBI" id="CHEBI:43074"/>
        <dbReference type="ChEBI" id="CHEBI:57286"/>
        <dbReference type="ChEBI" id="CHEBI:57287"/>
        <dbReference type="ChEBI" id="CHEBI:57288"/>
        <dbReference type="EC" id="2.3.3.10"/>
    </reaction>
    <physiologicalReaction direction="left-to-right" evidence="7">
        <dbReference type="Rhea" id="RHEA:10189"/>
    </physiologicalReaction>
</comment>
<keyword evidence="10" id="KW-1207">Sterol metabolism</keyword>
<evidence type="ECO:0000256" key="2">
    <source>
        <dbReference type="ARBA" id="ARBA00007061"/>
    </source>
</evidence>
<dbReference type="SUPFAM" id="SSF53901">
    <property type="entry name" value="Thiolase-like"/>
    <property type="match status" value="2"/>
</dbReference>
<dbReference type="FunFam" id="3.40.47.10:FF:000008">
    <property type="entry name" value="3-hydroxy-3-methylglutaryl coenzyme A synthase"/>
    <property type="match status" value="1"/>
</dbReference>
<evidence type="ECO:0000256" key="10">
    <source>
        <dbReference type="RuleBase" id="RU364071"/>
    </source>
</evidence>
<dbReference type="Pfam" id="PF01154">
    <property type="entry name" value="HMG_CoA_synt_N"/>
    <property type="match status" value="1"/>
</dbReference>
<dbReference type="EC" id="2.3.3.10" evidence="3 10"/>
<evidence type="ECO:0000259" key="12">
    <source>
        <dbReference type="Pfam" id="PF08540"/>
    </source>
</evidence>
<evidence type="ECO:0000313" key="13">
    <source>
        <dbReference type="EMBL" id="KAF6018604.1"/>
    </source>
</evidence>
<comment type="similarity">
    <text evidence="2 10">Belongs to the thiolase-like superfamily. HMG-CoA synthase family.</text>
</comment>
<dbReference type="InterPro" id="IPR010122">
    <property type="entry name" value="HMG_CoA_synthase_euk"/>
</dbReference>
<keyword evidence="10" id="KW-0444">Lipid biosynthesis</keyword>
<feature type="domain" description="Hydroxymethylglutaryl-coenzyme A synthase N-terminal" evidence="11">
    <location>
        <begin position="40"/>
        <end position="212"/>
    </location>
</feature>
<comment type="pathway">
    <text evidence="1 10">Metabolic intermediate biosynthesis; (R)-mevalonate biosynthesis; (R)-mevalonate from acetyl-CoA: step 2/3.</text>
</comment>
<dbReference type="InterPro" id="IPR013528">
    <property type="entry name" value="HMG_CoA_synth_N"/>
</dbReference>
<evidence type="ECO:0000256" key="5">
    <source>
        <dbReference type="ARBA" id="ARBA00022955"/>
    </source>
</evidence>
<feature type="binding site" evidence="9">
    <location>
        <position position="293"/>
    </location>
    <ligand>
        <name>CoA</name>
        <dbReference type="ChEBI" id="CHEBI:57287"/>
    </ligand>
</feature>
<dbReference type="EMBL" id="VXIV02003292">
    <property type="protein sequence ID" value="KAF6018604.1"/>
    <property type="molecule type" value="Genomic_DNA"/>
</dbReference>
<feature type="active site" description="Acyl-thioester intermediate" evidence="8">
    <location>
        <position position="156"/>
    </location>
</feature>
<keyword evidence="6 10" id="KW-0756">Sterol biosynthesis</keyword>
<dbReference type="GO" id="GO:0004421">
    <property type="term" value="F:hydroxymethylglutaryl-CoA synthase activity"/>
    <property type="evidence" value="ECO:0007669"/>
    <property type="project" value="UniProtKB-EC"/>
</dbReference>
<dbReference type="GO" id="GO:0016126">
    <property type="term" value="P:sterol biosynthetic process"/>
    <property type="evidence" value="ECO:0007669"/>
    <property type="project" value="UniProtKB-KW"/>
</dbReference>
<keyword evidence="10" id="KW-0443">Lipid metabolism</keyword>
<evidence type="ECO:0000313" key="14">
    <source>
        <dbReference type="Proteomes" id="UP000593567"/>
    </source>
</evidence>
<evidence type="ECO:0000256" key="8">
    <source>
        <dbReference type="PIRSR" id="PIRSR610122-1"/>
    </source>
</evidence>
<keyword evidence="14" id="KW-1185">Reference proteome</keyword>
<dbReference type="CDD" id="cd00827">
    <property type="entry name" value="init_cond_enzymes"/>
    <property type="match status" value="1"/>
</dbReference>
<evidence type="ECO:0000256" key="7">
    <source>
        <dbReference type="ARBA" id="ARBA00049887"/>
    </source>
</evidence>
<keyword evidence="5 10" id="KW-0752">Steroid biosynthesis</keyword>
<dbReference type="NCBIfam" id="TIGR01833">
    <property type="entry name" value="HMG-CoA-S_euk"/>
    <property type="match status" value="1"/>
</dbReference>
<keyword evidence="4 10" id="KW-0808">Transferase</keyword>
<comment type="function">
    <text evidence="10">Catalyzes the condensation of acetyl-CoA with acetoacetyl-CoA to form HMG-CoA.</text>
</comment>
<proteinExistence type="inferred from homology"/>
<dbReference type="AlphaFoldDB" id="A0A7J7IYX4"/>
<dbReference type="PANTHER" id="PTHR43323">
    <property type="entry name" value="3-HYDROXY-3-METHYLGLUTARYL COENZYME A SYNTHASE"/>
    <property type="match status" value="1"/>
</dbReference>
<dbReference type="GO" id="GO:0006084">
    <property type="term" value="P:acetyl-CoA metabolic process"/>
    <property type="evidence" value="ECO:0007669"/>
    <property type="project" value="InterPro"/>
</dbReference>
<reference evidence="13" key="1">
    <citation type="submission" date="2020-06" db="EMBL/GenBank/DDBJ databases">
        <title>Draft genome of Bugula neritina, a colonial animal packing powerful symbionts and potential medicines.</title>
        <authorList>
            <person name="Rayko M."/>
        </authorList>
    </citation>
    <scope>NUCLEOTIDE SEQUENCE [LARGE SCALE GENOMIC DNA]</scope>
    <source>
        <strain evidence="13">Kwan_BN1</strain>
    </source>
</reference>
<feature type="active site" description="Proton donor/acceptor" evidence="8">
    <location>
        <position position="288"/>
    </location>
</feature>
<evidence type="ECO:0000256" key="9">
    <source>
        <dbReference type="PIRSR" id="PIRSR610122-2"/>
    </source>
</evidence>
<accession>A0A7J7IYX4</accession>
<evidence type="ECO:0000256" key="6">
    <source>
        <dbReference type="ARBA" id="ARBA00023011"/>
    </source>
</evidence>
<keyword evidence="10" id="KW-0753">Steroid metabolism</keyword>
<dbReference type="InterPro" id="IPR016039">
    <property type="entry name" value="Thiolase-like"/>
</dbReference>
<gene>
    <name evidence="13" type="ORF">EB796_023093</name>
</gene>
<feature type="domain" description="Hydroxymethylglutaryl-coenzyme A synthase C-terminal" evidence="12">
    <location>
        <begin position="215"/>
        <end position="489"/>
    </location>
</feature>
<evidence type="ECO:0000256" key="4">
    <source>
        <dbReference type="ARBA" id="ARBA00022679"/>
    </source>
</evidence>
<feature type="active site" description="Proton donor/acceptor" evidence="8">
    <location>
        <position position="122"/>
    </location>
</feature>
<name>A0A7J7IYX4_BUGNE</name>
<comment type="caution">
    <text evidence="13">The sequence shown here is derived from an EMBL/GenBank/DDBJ whole genome shotgun (WGS) entry which is preliminary data.</text>
</comment>
<feature type="binding site" evidence="9">
    <location>
        <position position="297"/>
    </location>
    <ligand>
        <name>CoA</name>
        <dbReference type="ChEBI" id="CHEBI:57287"/>
    </ligand>
</feature>
<dbReference type="UniPathway" id="UPA00058">
    <property type="reaction ID" value="UER00102"/>
</dbReference>